<dbReference type="Proteomes" id="UP001268610">
    <property type="component" value="Unassembled WGS sequence"/>
</dbReference>
<dbReference type="Gene3D" id="1.20.1250.20">
    <property type="entry name" value="MFS general substrate transporter like domains"/>
    <property type="match status" value="1"/>
</dbReference>
<gene>
    <name evidence="6" type="primary">arsK</name>
    <name evidence="6" type="ORF">RJJ65_31645</name>
</gene>
<evidence type="ECO:0000256" key="1">
    <source>
        <dbReference type="ARBA" id="ARBA00022692"/>
    </source>
</evidence>
<dbReference type="InterPro" id="IPR036259">
    <property type="entry name" value="MFS_trans_sf"/>
</dbReference>
<evidence type="ECO:0000256" key="4">
    <source>
        <dbReference type="SAM" id="Phobius"/>
    </source>
</evidence>
<dbReference type="InterPro" id="IPR020846">
    <property type="entry name" value="MFS_dom"/>
</dbReference>
<dbReference type="PROSITE" id="PS50850">
    <property type="entry name" value="MFS"/>
    <property type="match status" value="1"/>
</dbReference>
<dbReference type="EMBL" id="JAVLSF010000034">
    <property type="protein sequence ID" value="MDR9777111.1"/>
    <property type="molecule type" value="Genomic_DNA"/>
</dbReference>
<organism evidence="6 7">
    <name type="scientific">Rhizobium hidalgonense</name>
    <dbReference type="NCBI Taxonomy" id="1538159"/>
    <lineage>
        <taxon>Bacteria</taxon>
        <taxon>Pseudomonadati</taxon>
        <taxon>Pseudomonadota</taxon>
        <taxon>Alphaproteobacteria</taxon>
        <taxon>Hyphomicrobiales</taxon>
        <taxon>Rhizobiaceae</taxon>
        <taxon>Rhizobium/Agrobacterium group</taxon>
        <taxon>Rhizobium</taxon>
    </lineage>
</organism>
<dbReference type="NCBIfam" id="NF033733">
    <property type="entry name" value="MFS_ArsK"/>
    <property type="match status" value="1"/>
</dbReference>
<feature type="transmembrane region" description="Helical" evidence="4">
    <location>
        <begin position="378"/>
        <end position="402"/>
    </location>
</feature>
<evidence type="ECO:0000313" key="6">
    <source>
        <dbReference type="EMBL" id="MDR9777111.1"/>
    </source>
</evidence>
<sequence length="415" mass="42412">MQPGARATSLRNPNVPVGIVAALGLTQIIGYGTLYYSFSILAPGMAADLGITVTQVFAIFSASLFVGGLSAPYIGRQLDGIGASTVMAVGSALSALTLILCAWSPSVVIFALAIVLMEISSGMVQYQAAAFAALVEADPRSALRSITYLTLIAGFASTIFWPIATALLGYLSWREIYLVYAGLNLAICMPFHVWIMRKGKKGATSGKRLMREPVVGAIPHERRRGAVVAVSAAFALLGFTLGAMLAHMVPMLGTLGFGSAAVVIGSLFGPAQVLSRLINMIFGARLAPPGLAVVSATFMVLSVVILALSGNWLPGAVAFSICLGLGSGINSIAQGSLPLYLFGSDGYGALTGKMAAARLAAGAAAPFVFAATMEQFGIGASLVLSAALGSIGIAAFAAVAMATKRTLVAAPSPSN</sequence>
<feature type="transmembrane region" description="Helical" evidence="4">
    <location>
        <begin position="255"/>
        <end position="274"/>
    </location>
</feature>
<feature type="transmembrane region" description="Helical" evidence="4">
    <location>
        <begin position="15"/>
        <end position="37"/>
    </location>
</feature>
<evidence type="ECO:0000256" key="3">
    <source>
        <dbReference type="ARBA" id="ARBA00023136"/>
    </source>
</evidence>
<evidence type="ECO:0000256" key="2">
    <source>
        <dbReference type="ARBA" id="ARBA00022989"/>
    </source>
</evidence>
<feature type="domain" description="Major facilitator superfamily (MFS) profile" evidence="5">
    <location>
        <begin position="16"/>
        <end position="404"/>
    </location>
</feature>
<keyword evidence="2 4" id="KW-1133">Transmembrane helix</keyword>
<feature type="transmembrane region" description="Helical" evidence="4">
    <location>
        <begin position="286"/>
        <end position="310"/>
    </location>
</feature>
<keyword evidence="3 4" id="KW-0472">Membrane</keyword>
<reference evidence="6" key="1">
    <citation type="submission" date="2023-04" db="EMBL/GenBank/DDBJ databases">
        <title>Genomic characterization of faba bean (Vicia faba) microsymbionts in Mexican soils.</title>
        <authorList>
            <person name="Rivera Orduna F.N."/>
            <person name="Guevara-Luna J."/>
            <person name="Yan J."/>
            <person name="Arroyo-Herrera I."/>
            <person name="Li Y."/>
            <person name="Vasquez-Murrieta M.S."/>
            <person name="Wang E.T."/>
        </authorList>
    </citation>
    <scope>NUCLEOTIDE SEQUENCE</scope>
    <source>
        <strain evidence="6">CH26</strain>
    </source>
</reference>
<evidence type="ECO:0000259" key="5">
    <source>
        <dbReference type="PROSITE" id="PS50850"/>
    </source>
</evidence>
<feature type="transmembrane region" description="Helical" evidence="4">
    <location>
        <begin position="177"/>
        <end position="195"/>
    </location>
</feature>
<dbReference type="AlphaFoldDB" id="A0AAJ2GY26"/>
<accession>A0AAJ2GY26</accession>
<feature type="transmembrane region" description="Helical" evidence="4">
    <location>
        <begin position="146"/>
        <end position="171"/>
    </location>
</feature>
<feature type="transmembrane region" description="Helical" evidence="4">
    <location>
        <begin position="49"/>
        <end position="69"/>
    </location>
</feature>
<proteinExistence type="predicted"/>
<name>A0AAJ2GY26_9HYPH</name>
<dbReference type="GO" id="GO:0022857">
    <property type="term" value="F:transmembrane transporter activity"/>
    <property type="evidence" value="ECO:0007669"/>
    <property type="project" value="InterPro"/>
</dbReference>
<protein>
    <submittedName>
        <fullName evidence="6">Arsenite efflux MFS transporter ArsK</fullName>
    </submittedName>
</protein>
<dbReference type="SUPFAM" id="SSF103473">
    <property type="entry name" value="MFS general substrate transporter"/>
    <property type="match status" value="1"/>
</dbReference>
<keyword evidence="1 4" id="KW-0812">Transmembrane</keyword>
<feature type="transmembrane region" description="Helical" evidence="4">
    <location>
        <begin position="316"/>
        <end position="343"/>
    </location>
</feature>
<feature type="transmembrane region" description="Helical" evidence="4">
    <location>
        <begin position="81"/>
        <end position="103"/>
    </location>
</feature>
<dbReference type="InterPro" id="IPR011701">
    <property type="entry name" value="MFS"/>
</dbReference>
<feature type="transmembrane region" description="Helical" evidence="4">
    <location>
        <begin position="355"/>
        <end position="372"/>
    </location>
</feature>
<feature type="transmembrane region" description="Helical" evidence="4">
    <location>
        <begin position="109"/>
        <end position="134"/>
    </location>
</feature>
<dbReference type="Pfam" id="PF07690">
    <property type="entry name" value="MFS_1"/>
    <property type="match status" value="1"/>
</dbReference>
<comment type="caution">
    <text evidence="6">The sequence shown here is derived from an EMBL/GenBank/DDBJ whole genome shotgun (WGS) entry which is preliminary data.</text>
</comment>
<evidence type="ECO:0000313" key="7">
    <source>
        <dbReference type="Proteomes" id="UP001268610"/>
    </source>
</evidence>
<dbReference type="RefSeq" id="WP_310857301.1">
    <property type="nucleotide sequence ID" value="NZ_JAVLSD010000031.1"/>
</dbReference>
<feature type="transmembrane region" description="Helical" evidence="4">
    <location>
        <begin position="226"/>
        <end position="249"/>
    </location>
</feature>